<dbReference type="EMBL" id="PP711848">
    <property type="protein sequence ID" value="XBH23697.1"/>
    <property type="molecule type" value="Genomic_DNA"/>
</dbReference>
<name>A0AAU7E000_9VIRU</name>
<organism evidence="1">
    <name type="scientific">Cardioderma bat herpesvirus</name>
    <dbReference type="NCBI Taxonomy" id="3141914"/>
    <lineage>
        <taxon>Viruses</taxon>
        <taxon>Duplodnaviria</taxon>
        <taxon>Heunggongvirae</taxon>
        <taxon>Peploviricota</taxon>
        <taxon>Herviviricetes</taxon>
        <taxon>Herpesvirales</taxon>
    </lineage>
</organism>
<sequence>MDAAPRRARESRRPAVTVASAFFRLCSKWREGRLSCARGVFVRFARRHRGKSIALSWPPGHRYVIGDRLGLGVTSYASRLRRFRCFRGVGWVVFIGLIRSRASGCAPQGVWVLLTDSGAVFGYDPDDDCVHLLTKRVSEFTQESVRAVPDFYGGGFVDPDREQAWYGHDPPSACREAMDGDPDALNVVWYARTFAGETLTNDSDDFRLTMGTEESLGAQDVLHPCVLTCLRDRGYSFIARSSKYSRFVLIDERTACVYVLMSGGFLFKVADSFSMLVRERLRSLERGTPTCFLPTNSDREYVPVGSQVSFGCTHPYCLPGDTLLLRDWVTRHTDITGWPANGYHTE</sequence>
<proteinExistence type="predicted"/>
<reference evidence="1" key="2">
    <citation type="submission" date="2024-02" db="EMBL/GenBank/DDBJ databases">
        <authorList>
            <person name="Hu B."/>
        </authorList>
    </citation>
    <scope>NUCLEOTIDE SEQUENCE</scope>
    <source>
        <strain evidence="1">1A/Kenya/BAT2584/2015</strain>
    </source>
</reference>
<dbReference type="InterPro" id="IPR003360">
    <property type="entry name" value="US22-like"/>
</dbReference>
<dbReference type="Pfam" id="PF02393">
    <property type="entry name" value="US22"/>
    <property type="match status" value="1"/>
</dbReference>
<accession>A0AAU7E000</accession>
<reference evidence="1" key="1">
    <citation type="journal article" date="2024" name="Microbiome">
        <title>Substantial viral diversity in bats and rodents from East Africa: insights into evolution, recombination, and cocirculation.</title>
        <authorList>
            <person name="Wang D."/>
            <person name="Yang X."/>
            <person name="Ren Z."/>
            <person name="Hu B."/>
            <person name="Zhao H."/>
            <person name="Yang K."/>
            <person name="Shi P."/>
            <person name="Zhang Z."/>
            <person name="Feng Q."/>
            <person name="Nawenja C.V."/>
            <person name="Obanda V."/>
            <person name="Robert K."/>
            <person name="Nalikka B."/>
            <person name="Waruhiu C.N."/>
            <person name="Ochola G.O."/>
            <person name="Onyuok S.O."/>
            <person name="Ochieng H."/>
            <person name="Li B."/>
            <person name="Zhu Y."/>
            <person name="Si H."/>
            <person name="Yin J."/>
            <person name="Kristiansen K."/>
            <person name="Jin X."/>
            <person name="Xu X."/>
            <person name="Xiao M."/>
            <person name="Agwanda B."/>
            <person name="Ommeh S."/>
            <person name="Li J."/>
            <person name="Shi Z.L."/>
        </authorList>
    </citation>
    <scope>NUCLEOTIDE SEQUENCE</scope>
    <source>
        <strain evidence="1">1A/Kenya/BAT2584/2015</strain>
    </source>
</reference>
<evidence type="ECO:0000313" key="1">
    <source>
        <dbReference type="EMBL" id="XBH23697.1"/>
    </source>
</evidence>
<protein>
    <submittedName>
        <fullName evidence="1">M28</fullName>
    </submittedName>
</protein>